<accession>A0A8K0RCG6</accession>
<dbReference type="PANTHER" id="PTHR24359">
    <property type="entry name" value="SERINE/THREONINE-PROTEIN KINASE SBK1"/>
    <property type="match status" value="1"/>
</dbReference>
<keyword evidence="4" id="KW-1185">Reference proteome</keyword>
<dbReference type="Proteomes" id="UP000813461">
    <property type="component" value="Unassembled WGS sequence"/>
</dbReference>
<organism evidence="3 4">
    <name type="scientific">Paraphoma chrysanthemicola</name>
    <dbReference type="NCBI Taxonomy" id="798071"/>
    <lineage>
        <taxon>Eukaryota</taxon>
        <taxon>Fungi</taxon>
        <taxon>Dikarya</taxon>
        <taxon>Ascomycota</taxon>
        <taxon>Pezizomycotina</taxon>
        <taxon>Dothideomycetes</taxon>
        <taxon>Pleosporomycetidae</taxon>
        <taxon>Pleosporales</taxon>
        <taxon>Pleosporineae</taxon>
        <taxon>Phaeosphaeriaceae</taxon>
        <taxon>Paraphoma</taxon>
    </lineage>
</organism>
<dbReference type="Gene3D" id="1.10.510.10">
    <property type="entry name" value="Transferase(Phosphotransferase) domain 1"/>
    <property type="match status" value="1"/>
</dbReference>
<dbReference type="SUPFAM" id="SSF56112">
    <property type="entry name" value="Protein kinase-like (PK-like)"/>
    <property type="match status" value="1"/>
</dbReference>
<keyword evidence="3" id="KW-0418">Kinase</keyword>
<dbReference type="Pfam" id="PF00069">
    <property type="entry name" value="Pkinase"/>
    <property type="match status" value="1"/>
</dbReference>
<proteinExistence type="predicted"/>
<name>A0A8K0RCG6_9PLEO</name>
<feature type="region of interest" description="Disordered" evidence="1">
    <location>
        <begin position="692"/>
        <end position="714"/>
    </location>
</feature>
<dbReference type="SMART" id="SM00220">
    <property type="entry name" value="S_TKc"/>
    <property type="match status" value="1"/>
</dbReference>
<dbReference type="OrthoDB" id="1046782at2759"/>
<dbReference type="EMBL" id="JAGMVJ010000004">
    <property type="protein sequence ID" value="KAH7091634.1"/>
    <property type="molecule type" value="Genomic_DNA"/>
</dbReference>
<feature type="domain" description="Protein kinase" evidence="2">
    <location>
        <begin position="343"/>
        <end position="665"/>
    </location>
</feature>
<dbReference type="CDD" id="cd00180">
    <property type="entry name" value="PKc"/>
    <property type="match status" value="1"/>
</dbReference>
<evidence type="ECO:0000259" key="2">
    <source>
        <dbReference type="PROSITE" id="PS50011"/>
    </source>
</evidence>
<dbReference type="InterPro" id="IPR011009">
    <property type="entry name" value="Kinase-like_dom_sf"/>
</dbReference>
<keyword evidence="3" id="KW-0808">Transferase</keyword>
<comment type="caution">
    <text evidence="3">The sequence shown here is derived from an EMBL/GenBank/DDBJ whole genome shotgun (WGS) entry which is preliminary data.</text>
</comment>
<dbReference type="PANTHER" id="PTHR24359:SF37">
    <property type="entry name" value="PROTEIN KINASE DOMAIN-CONTAINING PROTEIN"/>
    <property type="match status" value="1"/>
</dbReference>
<reference evidence="3" key="1">
    <citation type="journal article" date="2021" name="Nat. Commun.">
        <title>Genetic determinants of endophytism in the Arabidopsis root mycobiome.</title>
        <authorList>
            <person name="Mesny F."/>
            <person name="Miyauchi S."/>
            <person name="Thiergart T."/>
            <person name="Pickel B."/>
            <person name="Atanasova L."/>
            <person name="Karlsson M."/>
            <person name="Huettel B."/>
            <person name="Barry K.W."/>
            <person name="Haridas S."/>
            <person name="Chen C."/>
            <person name="Bauer D."/>
            <person name="Andreopoulos W."/>
            <person name="Pangilinan J."/>
            <person name="LaButti K."/>
            <person name="Riley R."/>
            <person name="Lipzen A."/>
            <person name="Clum A."/>
            <person name="Drula E."/>
            <person name="Henrissat B."/>
            <person name="Kohler A."/>
            <person name="Grigoriev I.V."/>
            <person name="Martin F.M."/>
            <person name="Hacquard S."/>
        </authorList>
    </citation>
    <scope>NUCLEOTIDE SEQUENCE</scope>
    <source>
        <strain evidence="3">MPI-SDFR-AT-0120</strain>
    </source>
</reference>
<feature type="compositionally biased region" description="Polar residues" evidence="1">
    <location>
        <begin position="1"/>
        <end position="10"/>
    </location>
</feature>
<dbReference type="GO" id="GO:0005524">
    <property type="term" value="F:ATP binding"/>
    <property type="evidence" value="ECO:0007669"/>
    <property type="project" value="InterPro"/>
</dbReference>
<dbReference type="InterPro" id="IPR000719">
    <property type="entry name" value="Prot_kinase_dom"/>
</dbReference>
<gene>
    <name evidence="3" type="ORF">FB567DRAFT_278574</name>
</gene>
<sequence length="761" mass="85677">MTRATTSQPETAPERGSGLGPTSADEADLESKAQSNSRQHIHLYSHGSNDWDQDEVQRLKVPYHELQSSQGDVSSIVRDAGFSLDRSSLVEDRRPEQVFDDDLTALGAQFDPETAVSIQSGAISAPSNPPHFLDVLLRSKQVASAERGNDDFIPINELELAMSPLNVYQELQHAGVQKNNLKELTASICRRGKESRQRLFAILCMMQLPAQIVKFIEVGIFDRHLPFDFQPKGVYRYTSADPQGSSEPLSFFQSDPWKPYMADSFRTYQRQVSAPVFKLSWASSEKVQHYSLNKQLVLPFMRVEDTSPEDELGASLRRLGGTSIVRKVKIHPAHYNANPGTKYKRGSAIATSAFDTSEGEGEADFAVKELGLDRRKDDQEALALKRLNDKPDPHLIRLLVTYRYDNRFHMVFPWADGNLKDLWETSFPNIHLGSRSPGLVKWIAAQVVGLARALSLIHFCPIENSNVQGLPPEDKEKPHGRHGDLKPENILWFRSEQGPHVDGEGTLKIADFGFADFHSKHSKSNIRRSDVDGITPTYRAPEYDVSRRVSPQYDIWSFGCILLEFVVWYMRGWQGVDQFSKDRVADHKGTSIASDLFHGLGGDSLRGITASAKLSVIMIFESLKNSKDCSNYFLDLLEYIQTALLRVNNAKRAKIEEIVDKFATMSHECEQDDDYCMLRTRPARRTDSGLSEIVEIPNPPSNEMPIRAPPAHQVKGTHRRSASVSLRWRPTTLQVSVDTSQFDHTQQCFRGPREGPITNTE</sequence>
<protein>
    <submittedName>
        <fullName evidence="3">Kinase-like domain-containing protein</fullName>
    </submittedName>
</protein>
<evidence type="ECO:0000256" key="1">
    <source>
        <dbReference type="SAM" id="MobiDB-lite"/>
    </source>
</evidence>
<dbReference type="AlphaFoldDB" id="A0A8K0RCG6"/>
<evidence type="ECO:0000313" key="4">
    <source>
        <dbReference type="Proteomes" id="UP000813461"/>
    </source>
</evidence>
<dbReference type="GO" id="GO:0004674">
    <property type="term" value="F:protein serine/threonine kinase activity"/>
    <property type="evidence" value="ECO:0007669"/>
    <property type="project" value="TreeGrafter"/>
</dbReference>
<feature type="region of interest" description="Disordered" evidence="1">
    <location>
        <begin position="1"/>
        <end position="49"/>
    </location>
</feature>
<evidence type="ECO:0000313" key="3">
    <source>
        <dbReference type="EMBL" id="KAH7091634.1"/>
    </source>
</evidence>
<dbReference type="PROSITE" id="PS50011">
    <property type="entry name" value="PROTEIN_KINASE_DOM"/>
    <property type="match status" value="1"/>
</dbReference>